<evidence type="ECO:0000256" key="3">
    <source>
        <dbReference type="ARBA" id="ARBA00010345"/>
    </source>
</evidence>
<dbReference type="GO" id="GO:0006508">
    <property type="term" value="P:proteolysis"/>
    <property type="evidence" value="ECO:0007669"/>
    <property type="project" value="UniProtKB-KW"/>
</dbReference>
<protein>
    <recommendedName>
        <fullName evidence="4 11">Protein PBN1</fullName>
    </recommendedName>
</protein>
<dbReference type="InterPro" id="IPR042322">
    <property type="entry name" value="Pbn1"/>
</dbReference>
<dbReference type="SMART" id="SM00780">
    <property type="entry name" value="PIG-X"/>
    <property type="match status" value="1"/>
</dbReference>
<reference evidence="13 14" key="1">
    <citation type="submission" date="2019-03" db="EMBL/GenBank/DDBJ databases">
        <title>The genome sequence of a newly discovered highly antifungal drug resistant Aspergillus species, Aspergillus tanneri NIH 1004.</title>
        <authorList>
            <person name="Mounaud S."/>
            <person name="Singh I."/>
            <person name="Joardar V."/>
            <person name="Pakala S."/>
            <person name="Pakala S."/>
            <person name="Venepally P."/>
            <person name="Hoover J."/>
            <person name="Nierman W."/>
            <person name="Chung J."/>
            <person name="Losada L."/>
        </authorList>
    </citation>
    <scope>NUCLEOTIDE SEQUENCE [LARGE SCALE GENOMIC DNA]</scope>
    <source>
        <strain evidence="13 14">NIH1004</strain>
    </source>
</reference>
<dbReference type="GeneID" id="54329031"/>
<dbReference type="RefSeq" id="XP_033426996.1">
    <property type="nucleotide sequence ID" value="XM_033570964.1"/>
</dbReference>
<dbReference type="InterPro" id="IPR013233">
    <property type="entry name" value="PIG-X/PBN1"/>
</dbReference>
<keyword evidence="12" id="KW-0378">Hydrolase</keyword>
<proteinExistence type="inferred from homology"/>
<organism evidence="13 14">
    <name type="scientific">Aspergillus tanneri</name>
    <dbReference type="NCBI Taxonomy" id="1220188"/>
    <lineage>
        <taxon>Eukaryota</taxon>
        <taxon>Fungi</taxon>
        <taxon>Dikarya</taxon>
        <taxon>Ascomycota</taxon>
        <taxon>Pezizomycotina</taxon>
        <taxon>Eurotiomycetes</taxon>
        <taxon>Eurotiomycetidae</taxon>
        <taxon>Eurotiales</taxon>
        <taxon>Aspergillaceae</taxon>
        <taxon>Aspergillus</taxon>
        <taxon>Aspergillus subgen. Circumdati</taxon>
    </lineage>
</organism>
<dbReference type="GO" id="GO:0000030">
    <property type="term" value="F:mannosyltransferase activity"/>
    <property type="evidence" value="ECO:0007669"/>
    <property type="project" value="TreeGrafter"/>
</dbReference>
<evidence type="ECO:0000256" key="4">
    <source>
        <dbReference type="ARBA" id="ARBA00020410"/>
    </source>
</evidence>
<comment type="caution">
    <text evidence="13">The sequence shown here is derived from an EMBL/GenBank/DDBJ whole genome shotgun (WGS) entry which is preliminary data.</text>
</comment>
<keyword evidence="6 11" id="KW-0812">Transmembrane</keyword>
<evidence type="ECO:0000313" key="13">
    <source>
        <dbReference type="EMBL" id="THC97284.1"/>
    </source>
</evidence>
<evidence type="ECO:0000313" key="12">
    <source>
        <dbReference type="EMBL" id="KAA8647635.1"/>
    </source>
</evidence>
<gene>
    <name evidence="12" type="primary">PBN1</name>
    <name evidence="12" type="ORF">ATNIH1004_006329</name>
    <name evidence="13" type="ORF">EYZ11_003232</name>
</gene>
<dbReference type="GO" id="GO:0005789">
    <property type="term" value="C:endoplasmic reticulum membrane"/>
    <property type="evidence" value="ECO:0007669"/>
    <property type="project" value="UniProtKB-SubCell"/>
</dbReference>
<evidence type="ECO:0000313" key="14">
    <source>
        <dbReference type="Proteomes" id="UP000308092"/>
    </source>
</evidence>
<evidence type="ECO:0000256" key="11">
    <source>
        <dbReference type="RuleBase" id="RU366056"/>
    </source>
</evidence>
<keyword evidence="9 11" id="KW-0472">Membrane</keyword>
<dbReference type="EMBL" id="SOSA01000080">
    <property type="protein sequence ID" value="THC97284.1"/>
    <property type="molecule type" value="Genomic_DNA"/>
</dbReference>
<comment type="function">
    <text evidence="11">Required for proper folding and/or the stability of a subset of proteins in the endoplasmic reticulum. Component of glycosylphosphatidylinositol-mannosyltransferase 1 which transfers the first of the 4 mannoses in the GPI-anchor precursors during GPI-anchor biosynthesis. Probably acts by stabilizing the mannosyltransferase GPI14.</text>
</comment>
<dbReference type="Pfam" id="PF08320">
    <property type="entry name" value="PIG-X"/>
    <property type="match status" value="1"/>
</dbReference>
<name>A0A4V3UQ18_9EURO</name>
<evidence type="ECO:0000256" key="1">
    <source>
        <dbReference type="ARBA" id="ARBA00004643"/>
    </source>
</evidence>
<dbReference type="STRING" id="1220188.A0A4V3UQ18"/>
<reference evidence="12 15" key="2">
    <citation type="submission" date="2019-08" db="EMBL/GenBank/DDBJ databases">
        <title>The genome sequence of a newly discovered highly antifungal drug resistant Aspergillus species, Aspergillus tanneri NIH 1004.</title>
        <authorList>
            <person name="Mounaud S."/>
            <person name="Singh I."/>
            <person name="Joardar V."/>
            <person name="Pakala S."/>
            <person name="Pakala S."/>
            <person name="Venepally P."/>
            <person name="Chung J.K."/>
            <person name="Losada L."/>
            <person name="Nierman W.C."/>
        </authorList>
    </citation>
    <scope>NUCLEOTIDE SEQUENCE [LARGE SCALE GENOMIC DNA]</scope>
    <source>
        <strain evidence="12 15">NIH1004</strain>
    </source>
</reference>
<keyword evidence="8 11" id="KW-1133">Transmembrane helix</keyword>
<dbReference type="PANTHER" id="PTHR28533:SF1">
    <property type="entry name" value="PROTEIN PBN1"/>
    <property type="match status" value="1"/>
</dbReference>
<dbReference type="GO" id="GO:0006506">
    <property type="term" value="P:GPI anchor biosynthetic process"/>
    <property type="evidence" value="ECO:0007669"/>
    <property type="project" value="UniProtKB-UniPathway"/>
</dbReference>
<feature type="transmembrane region" description="Helical" evidence="11">
    <location>
        <begin position="410"/>
        <end position="428"/>
    </location>
</feature>
<keyword evidence="5 11" id="KW-0337">GPI-anchor biosynthesis</keyword>
<evidence type="ECO:0000256" key="5">
    <source>
        <dbReference type="ARBA" id="ARBA00022502"/>
    </source>
</evidence>
<dbReference type="AlphaFoldDB" id="A0A4V3UQ18"/>
<dbReference type="UniPathway" id="UPA00196"/>
<keyword evidence="10" id="KW-0325">Glycoprotein</keyword>
<evidence type="ECO:0000256" key="2">
    <source>
        <dbReference type="ARBA" id="ARBA00004687"/>
    </source>
</evidence>
<sequence>MRRRITFVQRPTAPFELDQAILTSDYLSIRDVDGVREERATFSFDELPDDDSFITPPILSTRFASTAAFQYYTRLPSLDKFITYIQKKICSGSDETCLAQAASIAAADSVDINFDGISHALTITGFWSRSPAGGWTEKIWKPVKGVMDQVEVGLLGAEKAVEPEEIKMGGLLGVVGTDDKLKPTLFSFPSRHHPLPDDATYSVSFPPPTGLHPAMTISIPRTSLEPPPAPLDATCALHTYLTLPSTIFGDKYQLDTTDPLFLDSHHLKALRAVAGETDLEAPDWFVSHWGSNWLLELAIPDTGDRNTDDWNVTIPLHLRYLRPSESGYRSASIPWPVVFWACTAEEGTKMGRNPFDRVNLGWEGLFGPRTMFYQLHPSHKDGPSSRRLVEDLEIPVLRLKEGSGIFQSKSIELGTVVVIVLGLLWVLWKLGVVARSSGTGSQVRRHSDKQKKSQ</sequence>
<dbReference type="GO" id="GO:0008233">
    <property type="term" value="F:peptidase activity"/>
    <property type="evidence" value="ECO:0007669"/>
    <property type="project" value="UniProtKB-KW"/>
</dbReference>
<keyword evidence="7 11" id="KW-0256">Endoplasmic reticulum</keyword>
<keyword evidence="14" id="KW-1185">Reference proteome</keyword>
<evidence type="ECO:0000256" key="7">
    <source>
        <dbReference type="ARBA" id="ARBA00022824"/>
    </source>
</evidence>
<evidence type="ECO:0000256" key="10">
    <source>
        <dbReference type="ARBA" id="ARBA00023180"/>
    </source>
</evidence>
<dbReference type="VEuPathDB" id="FungiDB:EYZ11_003232"/>
<dbReference type="GO" id="GO:1990529">
    <property type="term" value="C:glycosylphosphatidylinositol-mannosyltransferase I complex"/>
    <property type="evidence" value="ECO:0007669"/>
    <property type="project" value="TreeGrafter"/>
</dbReference>
<dbReference type="PANTHER" id="PTHR28533">
    <property type="entry name" value="PROTEIN PBN1"/>
    <property type="match status" value="1"/>
</dbReference>
<evidence type="ECO:0000313" key="15">
    <source>
        <dbReference type="Proteomes" id="UP000324241"/>
    </source>
</evidence>
<dbReference type="Proteomes" id="UP000324241">
    <property type="component" value="Unassembled WGS sequence"/>
</dbReference>
<evidence type="ECO:0000256" key="8">
    <source>
        <dbReference type="ARBA" id="ARBA00022989"/>
    </source>
</evidence>
<dbReference type="OrthoDB" id="5546453at2759"/>
<comment type="similarity">
    <text evidence="3 11">Belongs to the PIGX family.</text>
</comment>
<dbReference type="Proteomes" id="UP000308092">
    <property type="component" value="Unassembled WGS sequence"/>
</dbReference>
<dbReference type="EMBL" id="QUQM01000004">
    <property type="protein sequence ID" value="KAA8647635.1"/>
    <property type="molecule type" value="Genomic_DNA"/>
</dbReference>
<comment type="subcellular location">
    <subcellularLocation>
        <location evidence="11">Endoplasmic reticulum membrane</location>
        <topology evidence="11">Single-pass membrane protein</topology>
    </subcellularLocation>
    <subcellularLocation>
        <location evidence="1">Endoplasmic reticulum membrane</location>
        <topology evidence="1">Single-pass type III membrane protein</topology>
    </subcellularLocation>
</comment>
<keyword evidence="12" id="KW-0645">Protease</keyword>
<evidence type="ECO:0000256" key="9">
    <source>
        <dbReference type="ARBA" id="ARBA00023136"/>
    </source>
</evidence>
<comment type="pathway">
    <text evidence="2 11">Glycolipid biosynthesis; glycosylphosphatidylinositol-anchor biosynthesis.</text>
</comment>
<accession>A0A4V3UQ18</accession>
<evidence type="ECO:0000256" key="6">
    <source>
        <dbReference type="ARBA" id="ARBA00022692"/>
    </source>
</evidence>